<dbReference type="CDD" id="cd16618">
    <property type="entry name" value="mRING-HC-C4C4_CNOT4"/>
    <property type="match status" value="1"/>
</dbReference>
<feature type="region of interest" description="Disordered" evidence="3">
    <location>
        <begin position="1"/>
        <end position="88"/>
    </location>
</feature>
<dbReference type="InterPro" id="IPR035979">
    <property type="entry name" value="RBD_domain_sf"/>
</dbReference>
<protein>
    <submittedName>
        <fullName evidence="6">CCR4-NOT transcription complex subunit 4</fullName>
    </submittedName>
</protein>
<dbReference type="Pfam" id="PF14570">
    <property type="entry name" value="zf-RING_4"/>
    <property type="match status" value="1"/>
</dbReference>
<evidence type="ECO:0000259" key="4">
    <source>
        <dbReference type="PROSITE" id="PS50089"/>
    </source>
</evidence>
<gene>
    <name evidence="6" type="primary">CNOT4</name>
    <name evidence="6" type="ORF">F1559_004719</name>
</gene>
<dbReference type="GO" id="GO:0008270">
    <property type="term" value="F:zinc ion binding"/>
    <property type="evidence" value="ECO:0007669"/>
    <property type="project" value="UniProtKB-KW"/>
</dbReference>
<dbReference type="GO" id="GO:0004842">
    <property type="term" value="F:ubiquitin-protein transferase activity"/>
    <property type="evidence" value="ECO:0007669"/>
    <property type="project" value="InterPro"/>
</dbReference>
<dbReference type="AlphaFoldDB" id="A0A7J7IKV7"/>
<dbReference type="Gene3D" id="3.30.40.10">
    <property type="entry name" value="Zinc/RING finger domain, C3HC4 (zinc finger)"/>
    <property type="match status" value="1"/>
</dbReference>
<dbReference type="OrthoDB" id="1923159at2759"/>
<proteinExistence type="predicted"/>
<evidence type="ECO:0000313" key="6">
    <source>
        <dbReference type="EMBL" id="KAF6003157.1"/>
    </source>
</evidence>
<dbReference type="SUPFAM" id="SSF57850">
    <property type="entry name" value="RING/U-box"/>
    <property type="match status" value="1"/>
</dbReference>
<dbReference type="InterPro" id="IPR012677">
    <property type="entry name" value="Nucleotide-bd_a/b_plait_sf"/>
</dbReference>
<dbReference type="InterPro" id="IPR013083">
    <property type="entry name" value="Znf_RING/FYVE/PHD"/>
</dbReference>
<dbReference type="InterPro" id="IPR039780">
    <property type="entry name" value="Mot2"/>
</dbReference>
<evidence type="ECO:0000313" key="7">
    <source>
        <dbReference type="Proteomes" id="UP000530660"/>
    </source>
</evidence>
<dbReference type="PROSITE" id="PS50089">
    <property type="entry name" value="ZF_RING_2"/>
    <property type="match status" value="1"/>
</dbReference>
<sequence>MEKESQEVVIGVVSGVSTGVDEGHPKGFSVPKRRHQAPTGKADAPANGSRGAPQRGQQAIERSKSGRARRAQGERSTNVREPADGRQVASSESSECPLCLEVLDAAERALKPCVCGYQVCLWCLNRLRTDCEPGQTPRCPACRTPYDEQRFQLRKELTAAQLAEEERARELARRFRDRQLRQERLQKERQEQKEYLLLKRIRTMRQTFIIKRDLICVRGLPPSLWSERIIRRPDMFGRTGTIRRVLLVDGTGVYIEYEEEAAATRAIHLLDGARWHGREVHVARATVRYCEAFVQSCERYLKAYLEWKQKQADHEQRAVAPYTLSSPIDLSRVDSNNAVSAAAQSLNSTGRAKKAARGPQAPTRKQCADPNCLYKHEFVPDSDAISRESFLQSRYGPPPPLHAFSSLCRSQKNAAGAQSGSKSHLALDAGSESGNVFNTEPVTDIYEAASKLEQLQEPLSAGDVEFSALGWLDTDNISSLIQMDPRVDPEVSPVSRRDPHPRQARFCRAPGAELKPAAPLTELETLNAKEGQAMQRSTSPAISVQNSLGRDPIPWDPVIQQTGRIRQRTAGTLFGAIGERTVNQAMHASLPNDSPALHWVSSANAASLPGLSRSSTDDIYAQLTDAFARIGVKNVQIEKDGPRNEMTSSVSPAEPVTPRAHDYWPDTQPNEHSIWEPPCWSGTDIRTPMWGPTWQSMDDKSNSVDG</sequence>
<dbReference type="InterPro" id="IPR000504">
    <property type="entry name" value="RRM_dom"/>
</dbReference>
<keyword evidence="1" id="KW-0479">Metal-binding</keyword>
<dbReference type="GO" id="GO:0003723">
    <property type="term" value="F:RNA binding"/>
    <property type="evidence" value="ECO:0007669"/>
    <property type="project" value="UniProtKB-UniRule"/>
</dbReference>
<keyword evidence="1" id="KW-0863">Zinc-finger</keyword>
<dbReference type="PANTHER" id="PTHR12603">
    <property type="entry name" value="CCR4-NOT TRANSCRIPTION COMPLEX RELATED"/>
    <property type="match status" value="1"/>
</dbReference>
<dbReference type="InterPro" id="IPR039515">
    <property type="entry name" value="NOT4_mRING-HC-C4C4"/>
</dbReference>
<evidence type="ECO:0000259" key="5">
    <source>
        <dbReference type="PROSITE" id="PS50102"/>
    </source>
</evidence>
<feature type="compositionally biased region" description="Low complexity" evidence="3">
    <location>
        <begin position="7"/>
        <end position="20"/>
    </location>
</feature>
<keyword evidence="7" id="KW-1185">Reference proteome</keyword>
<feature type="compositionally biased region" description="Polar residues" evidence="3">
    <location>
        <begin position="341"/>
        <end position="350"/>
    </location>
</feature>
<feature type="compositionally biased region" description="Basic and acidic residues" evidence="3">
    <location>
        <begin position="71"/>
        <end position="84"/>
    </location>
</feature>
<dbReference type="GO" id="GO:0030014">
    <property type="term" value="C:CCR4-NOT complex"/>
    <property type="evidence" value="ECO:0007669"/>
    <property type="project" value="InterPro"/>
</dbReference>
<accession>A0A7J7IKV7</accession>
<dbReference type="InterPro" id="IPR001841">
    <property type="entry name" value="Znf_RING"/>
</dbReference>
<dbReference type="Proteomes" id="UP000530660">
    <property type="component" value="Unassembled WGS sequence"/>
</dbReference>
<dbReference type="EMBL" id="VWRR01000008">
    <property type="protein sequence ID" value="KAF6003157.1"/>
    <property type="molecule type" value="Genomic_DNA"/>
</dbReference>
<evidence type="ECO:0000256" key="3">
    <source>
        <dbReference type="SAM" id="MobiDB-lite"/>
    </source>
</evidence>
<name>A0A7J7IKV7_9RHOD</name>
<organism evidence="6 7">
    <name type="scientific">Cyanidiococcus yangmingshanensis</name>
    <dbReference type="NCBI Taxonomy" id="2690220"/>
    <lineage>
        <taxon>Eukaryota</taxon>
        <taxon>Rhodophyta</taxon>
        <taxon>Bangiophyceae</taxon>
        <taxon>Cyanidiales</taxon>
        <taxon>Cyanidiaceae</taxon>
        <taxon>Cyanidiococcus</taxon>
    </lineage>
</organism>
<evidence type="ECO:0000256" key="2">
    <source>
        <dbReference type="PROSITE-ProRule" id="PRU00176"/>
    </source>
</evidence>
<dbReference type="Gene3D" id="3.30.70.330">
    <property type="match status" value="1"/>
</dbReference>
<evidence type="ECO:0000256" key="1">
    <source>
        <dbReference type="PROSITE-ProRule" id="PRU00175"/>
    </source>
</evidence>
<dbReference type="SUPFAM" id="SSF54928">
    <property type="entry name" value="RNA-binding domain, RBD"/>
    <property type="match status" value="1"/>
</dbReference>
<dbReference type="PANTHER" id="PTHR12603:SF0">
    <property type="entry name" value="CCR4-NOT TRANSCRIPTION COMPLEX SUBUNIT 4"/>
    <property type="match status" value="1"/>
</dbReference>
<feature type="region of interest" description="Disordered" evidence="3">
    <location>
        <begin position="341"/>
        <end position="367"/>
    </location>
</feature>
<dbReference type="SMART" id="SM00360">
    <property type="entry name" value="RRM"/>
    <property type="match status" value="1"/>
</dbReference>
<dbReference type="PROSITE" id="PS50102">
    <property type="entry name" value="RRM"/>
    <property type="match status" value="1"/>
</dbReference>
<feature type="domain" description="RING-type" evidence="4">
    <location>
        <begin position="96"/>
        <end position="143"/>
    </location>
</feature>
<comment type="caution">
    <text evidence="6">The sequence shown here is derived from an EMBL/GenBank/DDBJ whole genome shotgun (WGS) entry which is preliminary data.</text>
</comment>
<reference evidence="6 7" key="1">
    <citation type="journal article" date="2020" name="J. Phycol.">
        <title>Comparative genome analysis reveals Cyanidiococcus gen. nov., a new extremophilic red algal genus sister to Cyanidioschyzon (Cyanidioschyzonaceae, Rhodophyta).</title>
        <authorList>
            <person name="Liu S.-L."/>
            <person name="Chiang Y.-R."/>
            <person name="Yoon H.S."/>
            <person name="Fu H.-Y."/>
        </authorList>
    </citation>
    <scope>NUCLEOTIDE SEQUENCE [LARGE SCALE GENOMIC DNA]</scope>
    <source>
        <strain evidence="6 7">THAL066</strain>
    </source>
</reference>
<keyword evidence="2" id="KW-0694">RNA-binding</keyword>
<feature type="domain" description="RRM" evidence="5">
    <location>
        <begin position="213"/>
        <end position="287"/>
    </location>
</feature>
<dbReference type="GO" id="GO:0016567">
    <property type="term" value="P:protein ubiquitination"/>
    <property type="evidence" value="ECO:0007669"/>
    <property type="project" value="TreeGrafter"/>
</dbReference>
<keyword evidence="1" id="KW-0862">Zinc</keyword>